<evidence type="ECO:0000256" key="3">
    <source>
        <dbReference type="ARBA" id="ARBA00022723"/>
    </source>
</evidence>
<dbReference type="SUPFAM" id="SSF52540">
    <property type="entry name" value="P-loop containing nucleoside triphosphate hydrolases"/>
    <property type="match status" value="1"/>
</dbReference>
<dbReference type="PANTHER" id="PTHR47963:SF9">
    <property type="entry name" value="CRISPR-ASSOCIATED ENDONUCLEASE_HELICASE CAS3"/>
    <property type="match status" value="1"/>
</dbReference>
<dbReference type="PROSITE" id="PS51643">
    <property type="entry name" value="HD_CAS3"/>
    <property type="match status" value="1"/>
</dbReference>
<dbReference type="InterPro" id="IPR041372">
    <property type="entry name" value="Cas3_C"/>
</dbReference>
<keyword evidence="4" id="KW-0547">Nucleotide-binding</keyword>
<evidence type="ECO:0000259" key="9">
    <source>
        <dbReference type="PROSITE" id="PS51643"/>
    </source>
</evidence>
<comment type="similarity">
    <text evidence="1">In the N-terminal section; belongs to the CRISPR-associated nuclease Cas3-HD family.</text>
</comment>
<dbReference type="InterPro" id="IPR050547">
    <property type="entry name" value="DEAD_box_RNA_helicases"/>
</dbReference>
<comment type="caution">
    <text evidence="10">The sequence shown here is derived from an EMBL/GenBank/DDBJ whole genome shotgun (WGS) entry which is preliminary data.</text>
</comment>
<dbReference type="SUPFAM" id="SSF109604">
    <property type="entry name" value="HD-domain/PDEase-like"/>
    <property type="match status" value="1"/>
</dbReference>
<dbReference type="CDD" id="cd09641">
    <property type="entry name" value="Cas3''_I"/>
    <property type="match status" value="1"/>
</dbReference>
<dbReference type="InterPro" id="IPR001650">
    <property type="entry name" value="Helicase_C-like"/>
</dbReference>
<proteinExistence type="inferred from homology"/>
<dbReference type="Pfam" id="PF22590">
    <property type="entry name" value="Cas3-like_C_2"/>
    <property type="match status" value="1"/>
</dbReference>
<dbReference type="InterPro" id="IPR054712">
    <property type="entry name" value="Cas3-like_dom"/>
</dbReference>
<dbReference type="PANTHER" id="PTHR47963">
    <property type="entry name" value="DEAD-BOX ATP-DEPENDENT RNA HELICASE 47, MITOCHONDRIAL"/>
    <property type="match status" value="1"/>
</dbReference>
<name>A0ABP8TSJ2_9ACTN</name>
<keyword evidence="11" id="KW-1185">Reference proteome</keyword>
<feature type="domain" description="HD Cas3-type" evidence="9">
    <location>
        <begin position="24"/>
        <end position="222"/>
    </location>
</feature>
<evidence type="ECO:0000256" key="8">
    <source>
        <dbReference type="ARBA" id="ARBA00023118"/>
    </source>
</evidence>
<dbReference type="Gene3D" id="3.40.50.300">
    <property type="entry name" value="P-loop containing nucleotide triphosphate hydrolases"/>
    <property type="match status" value="2"/>
</dbReference>
<reference evidence="11" key="1">
    <citation type="journal article" date="2019" name="Int. J. Syst. Evol. Microbiol.">
        <title>The Global Catalogue of Microorganisms (GCM) 10K type strain sequencing project: providing services to taxonomists for standard genome sequencing and annotation.</title>
        <authorList>
            <consortium name="The Broad Institute Genomics Platform"/>
            <consortium name="The Broad Institute Genome Sequencing Center for Infectious Disease"/>
            <person name="Wu L."/>
            <person name="Ma J."/>
        </authorList>
    </citation>
    <scope>NUCLEOTIDE SEQUENCE [LARGE SCALE GENOMIC DNA]</scope>
    <source>
        <strain evidence="11">JCM 17938</strain>
    </source>
</reference>
<evidence type="ECO:0000313" key="11">
    <source>
        <dbReference type="Proteomes" id="UP001500212"/>
    </source>
</evidence>
<accession>A0ABP8TSJ2</accession>
<dbReference type="InterPro" id="IPR038257">
    <property type="entry name" value="CRISPR-assoc_Cas3_HD_sf"/>
</dbReference>
<evidence type="ECO:0000256" key="2">
    <source>
        <dbReference type="ARBA" id="ARBA00009046"/>
    </source>
</evidence>
<dbReference type="CDD" id="cd17930">
    <property type="entry name" value="DEXHc_cas3"/>
    <property type="match status" value="1"/>
</dbReference>
<dbReference type="Pfam" id="PF18395">
    <property type="entry name" value="Cas3_C"/>
    <property type="match status" value="1"/>
</dbReference>
<dbReference type="EMBL" id="BAABHJ010000021">
    <property type="protein sequence ID" value="GAA4612849.1"/>
    <property type="molecule type" value="Genomic_DNA"/>
</dbReference>
<dbReference type="InterPro" id="IPR027417">
    <property type="entry name" value="P-loop_NTPase"/>
</dbReference>
<dbReference type="Proteomes" id="UP001500212">
    <property type="component" value="Unassembled WGS sequence"/>
</dbReference>
<dbReference type="RefSeq" id="WP_345360640.1">
    <property type="nucleotide sequence ID" value="NZ_BAABHJ010000021.1"/>
</dbReference>
<sequence>MVYGLGPDTERQLGVLWGKSARRAGGTKNLLLSHLLDTAAVAELIWDRYLAVSVKRMLDEVAGGPGLGRRFFAWLCGVHDCGKATPAFQHVDEDAADAVWRAGLTWDRHVVKKSRRRHDKAGGELIRRALAQAGWGEDQIGWVWPLVAGHHGSFPSLGQLRDRTRGQLQGKGRVWAQAQSALVTVFTKELGFADLAQVQPKTIPSRAAQLQLSGFVVMADWIASDERYFVGIDELEKVSMSAARGRAVAAWQQLGLRGGWGTLAFPGAGLFGERFGCEPRPSQVQALEVARRMGGPGLMVLEAPMGEGKTNTALAVVEVLAARFGADGVFVGMPTQATSDPMFTKVRDWVAKVSPGLESQVALLHGKRRFNSEWRELLAAAGEDPAGHHGGVQEDEYGLEVEDWWNEPGCCEERKVPAEWFLGRMRGLLSPFVVGTIDQLLFAATRTRHVMLRTAGLAGKVVVLDEVHAADVYMSQFLMEGLRWLGQAGVPVVLLSATLSPAQRRDLVAAYLAGASSLEAADVSGLTEPTGYPNVTAAWQGADGPQFLAEHTTSWRKDLDVRIRVLPEPAAGRPVTGRDGASAVSAGDRAVTDLLEDRLRDGGCVLVIRNTVQRAQDTYTALRARFGDDVRLLHGRLHAEHRAERTEECLRLLGPPGPDRPPRPGRLIVVATQLAEQSFDVDADLLVTDLAPIDLLLQRIGRLHRHRGTVRPALLKSPQVVVTGFNPRRSDPPEILPSSKGIYGSYLLLRTAASVLAAAAGEWSVAGQVPDLVRRVYDAEQPVVPARWADIEHTAYQEWGDTRRLRAERAAPFLLTRIGEHANTTLDGLHYGGSPASLQEEQFQALVRDGEPSIEVILVRRDASGFWTLKGRSLGVNGDASADLVEEVLAATVRLPSKLTAAAEADLRPLEGWRDDPWLRYSHALVLEESGGAVIGGHTVRYDDELGLVVDASP</sequence>
<protein>
    <submittedName>
        <fullName evidence="10">CRISPR-associated helicase Cas3</fullName>
    </submittedName>
</protein>
<dbReference type="InterPro" id="IPR006483">
    <property type="entry name" value="CRISPR-assoc_Cas3_HD"/>
</dbReference>
<evidence type="ECO:0000256" key="7">
    <source>
        <dbReference type="ARBA" id="ARBA00022840"/>
    </source>
</evidence>
<gene>
    <name evidence="10" type="primary">cas3</name>
    <name evidence="10" type="ORF">GCM10023195_55350</name>
</gene>
<comment type="similarity">
    <text evidence="2">In the central section; belongs to the CRISPR-associated helicase Cas3 family.</text>
</comment>
<dbReference type="Gene3D" id="1.10.3210.30">
    <property type="match status" value="1"/>
</dbReference>
<evidence type="ECO:0000313" key="10">
    <source>
        <dbReference type="EMBL" id="GAA4612849.1"/>
    </source>
</evidence>
<evidence type="ECO:0000256" key="6">
    <source>
        <dbReference type="ARBA" id="ARBA00022806"/>
    </source>
</evidence>
<dbReference type="SMART" id="SM00490">
    <property type="entry name" value="HELICc"/>
    <property type="match status" value="1"/>
</dbReference>
<keyword evidence="8" id="KW-0051">Antiviral defense</keyword>
<keyword evidence="5" id="KW-0378">Hydrolase</keyword>
<evidence type="ECO:0000256" key="5">
    <source>
        <dbReference type="ARBA" id="ARBA00022801"/>
    </source>
</evidence>
<evidence type="ECO:0000256" key="1">
    <source>
        <dbReference type="ARBA" id="ARBA00006847"/>
    </source>
</evidence>
<keyword evidence="7" id="KW-0067">ATP-binding</keyword>
<dbReference type="Pfam" id="PF18019">
    <property type="entry name" value="Cas3_HD"/>
    <property type="match status" value="1"/>
</dbReference>
<organism evidence="10 11">
    <name type="scientific">Actinoallomurus liliacearum</name>
    <dbReference type="NCBI Taxonomy" id="1080073"/>
    <lineage>
        <taxon>Bacteria</taxon>
        <taxon>Bacillati</taxon>
        <taxon>Actinomycetota</taxon>
        <taxon>Actinomycetes</taxon>
        <taxon>Streptosporangiales</taxon>
        <taxon>Thermomonosporaceae</taxon>
        <taxon>Actinoallomurus</taxon>
    </lineage>
</organism>
<dbReference type="NCBIfam" id="TIGR01596">
    <property type="entry name" value="cas3_HD"/>
    <property type="match status" value="1"/>
</dbReference>
<keyword evidence="6" id="KW-0347">Helicase</keyword>
<keyword evidence="3" id="KW-0479">Metal-binding</keyword>
<evidence type="ECO:0000256" key="4">
    <source>
        <dbReference type="ARBA" id="ARBA00022741"/>
    </source>
</evidence>